<dbReference type="OrthoDB" id="10256463at2759"/>
<feature type="transmembrane region" description="Helical" evidence="6">
    <location>
        <begin position="201"/>
        <end position="219"/>
    </location>
</feature>
<evidence type="ECO:0000256" key="7">
    <source>
        <dbReference type="SAM" id="MobiDB-lite"/>
    </source>
</evidence>
<evidence type="ECO:0000259" key="8">
    <source>
        <dbReference type="Pfam" id="PF04893"/>
    </source>
</evidence>
<evidence type="ECO:0000256" key="6">
    <source>
        <dbReference type="RuleBase" id="RU361264"/>
    </source>
</evidence>
<evidence type="ECO:0000256" key="1">
    <source>
        <dbReference type="ARBA" id="ARBA00004141"/>
    </source>
</evidence>
<accession>A0A1E4RT72</accession>
<dbReference type="PANTHER" id="PTHR12822">
    <property type="entry name" value="PROTEIN YIPF"/>
    <property type="match status" value="1"/>
</dbReference>
<keyword evidence="5 6" id="KW-0472">Membrane</keyword>
<dbReference type="STRING" id="984485.A0A1E4RT72"/>
<gene>
    <name evidence="9" type="ORF">HYPBUDRAFT_151751</name>
</gene>
<dbReference type="InterPro" id="IPR006977">
    <property type="entry name" value="Yip1_dom"/>
</dbReference>
<dbReference type="Pfam" id="PF04893">
    <property type="entry name" value="Yip1"/>
    <property type="match status" value="1"/>
</dbReference>
<keyword evidence="4 6" id="KW-1133">Transmembrane helix</keyword>
<feature type="transmembrane region" description="Helical" evidence="6">
    <location>
        <begin position="273"/>
        <end position="297"/>
    </location>
</feature>
<evidence type="ECO:0000256" key="4">
    <source>
        <dbReference type="ARBA" id="ARBA00022989"/>
    </source>
</evidence>
<evidence type="ECO:0000313" key="10">
    <source>
        <dbReference type="Proteomes" id="UP000095085"/>
    </source>
</evidence>
<evidence type="ECO:0000256" key="2">
    <source>
        <dbReference type="ARBA" id="ARBA00010596"/>
    </source>
</evidence>
<comment type="subcellular location">
    <subcellularLocation>
        <location evidence="6">Golgi apparatus membrane</location>
        <topology evidence="6">Multi-pass membrane protein</topology>
    </subcellularLocation>
    <subcellularLocation>
        <location evidence="1">Membrane</location>
        <topology evidence="1">Multi-pass membrane protein</topology>
    </subcellularLocation>
</comment>
<feature type="transmembrane region" description="Helical" evidence="6">
    <location>
        <begin position="161"/>
        <end position="181"/>
    </location>
</feature>
<keyword evidence="3 6" id="KW-0812">Transmembrane</keyword>
<sequence>MSNAYKEVGGADPQGESLIDQNDGYFIEPDNAEARNPVPSQTNHQNNSTEPEVIQPQIPIDPSKSHMFQISFYRKFFDLDSEQFFTKIQMALNPLSNSFSPTNSDNDESTELYGFIWITGTLIFLMFVSATGSNLLSGWLHSGKEAKYNYSFELLTQSITLFYGYNLLVPVLLFAFTTWILKFPERLSLTKVISIYGYTNVLWFPITIVNFLIVLFISNEKHHLILNMLEWVIVVLSGAITGLSNISKISPIVKKNTLLLAEGNTEQSNRQHITVLLALGVTHLLFTVLVKITFFGIKV</sequence>
<keyword evidence="10" id="KW-1185">Reference proteome</keyword>
<dbReference type="EMBL" id="KV454538">
    <property type="protein sequence ID" value="ODV70411.1"/>
    <property type="molecule type" value="Genomic_DNA"/>
</dbReference>
<feature type="transmembrane region" description="Helical" evidence="6">
    <location>
        <begin position="115"/>
        <end position="140"/>
    </location>
</feature>
<dbReference type="GO" id="GO:0016192">
    <property type="term" value="P:vesicle-mediated transport"/>
    <property type="evidence" value="ECO:0007669"/>
    <property type="project" value="InterPro"/>
</dbReference>
<dbReference type="InterPro" id="IPR039765">
    <property type="entry name" value="Yip5/YIPF1/YIPF2"/>
</dbReference>
<organism evidence="9 10">
    <name type="scientific">Hyphopichia burtonii NRRL Y-1933</name>
    <dbReference type="NCBI Taxonomy" id="984485"/>
    <lineage>
        <taxon>Eukaryota</taxon>
        <taxon>Fungi</taxon>
        <taxon>Dikarya</taxon>
        <taxon>Ascomycota</taxon>
        <taxon>Saccharomycotina</taxon>
        <taxon>Pichiomycetes</taxon>
        <taxon>Debaryomycetaceae</taxon>
        <taxon>Hyphopichia</taxon>
    </lineage>
</organism>
<dbReference type="GO" id="GO:0031267">
    <property type="term" value="F:small GTPase binding"/>
    <property type="evidence" value="ECO:0007669"/>
    <property type="project" value="InterPro"/>
</dbReference>
<feature type="region of interest" description="Disordered" evidence="7">
    <location>
        <begin position="1"/>
        <end position="56"/>
    </location>
</feature>
<dbReference type="AlphaFoldDB" id="A0A1E4RT72"/>
<feature type="compositionally biased region" description="Polar residues" evidence="7">
    <location>
        <begin position="38"/>
        <end position="50"/>
    </location>
</feature>
<dbReference type="GO" id="GO:0000139">
    <property type="term" value="C:Golgi membrane"/>
    <property type="evidence" value="ECO:0007669"/>
    <property type="project" value="UniProtKB-SubCell"/>
</dbReference>
<dbReference type="GeneID" id="30995213"/>
<proteinExistence type="inferred from homology"/>
<protein>
    <recommendedName>
        <fullName evidence="6">Protein YIP</fullName>
    </recommendedName>
</protein>
<feature type="domain" description="Yip1" evidence="8">
    <location>
        <begin position="109"/>
        <end position="243"/>
    </location>
</feature>
<dbReference type="Proteomes" id="UP000095085">
    <property type="component" value="Unassembled WGS sequence"/>
</dbReference>
<dbReference type="PANTHER" id="PTHR12822:SF2">
    <property type="entry name" value="PROTEIN YIPF"/>
    <property type="match status" value="1"/>
</dbReference>
<dbReference type="RefSeq" id="XP_020079478.1">
    <property type="nucleotide sequence ID" value="XM_020220663.1"/>
</dbReference>
<evidence type="ECO:0000313" key="9">
    <source>
        <dbReference type="EMBL" id="ODV70411.1"/>
    </source>
</evidence>
<evidence type="ECO:0000256" key="5">
    <source>
        <dbReference type="ARBA" id="ARBA00023136"/>
    </source>
</evidence>
<evidence type="ECO:0000256" key="3">
    <source>
        <dbReference type="ARBA" id="ARBA00022692"/>
    </source>
</evidence>
<comment type="similarity">
    <text evidence="2 6">Belongs to the YIP1 family.</text>
</comment>
<reference evidence="10" key="1">
    <citation type="submission" date="2016-05" db="EMBL/GenBank/DDBJ databases">
        <title>Comparative genomics of biotechnologically important yeasts.</title>
        <authorList>
            <consortium name="DOE Joint Genome Institute"/>
            <person name="Riley R."/>
            <person name="Haridas S."/>
            <person name="Wolfe K.H."/>
            <person name="Lopes M.R."/>
            <person name="Hittinger C.T."/>
            <person name="Goker M."/>
            <person name="Salamov A."/>
            <person name="Wisecaver J."/>
            <person name="Long T.M."/>
            <person name="Aerts A.L."/>
            <person name="Barry K."/>
            <person name="Choi C."/>
            <person name="Clum A."/>
            <person name="Coughlan A.Y."/>
            <person name="Deshpande S."/>
            <person name="Douglass A.P."/>
            <person name="Hanson S.J."/>
            <person name="Klenk H.-P."/>
            <person name="Labutti K."/>
            <person name="Lapidus A."/>
            <person name="Lindquist E."/>
            <person name="Lipzen A."/>
            <person name="Meier-Kolthoff J.P."/>
            <person name="Ohm R.A."/>
            <person name="Otillar R.P."/>
            <person name="Pangilinan J."/>
            <person name="Peng Y."/>
            <person name="Rokas A."/>
            <person name="Rosa C.A."/>
            <person name="Scheuner C."/>
            <person name="Sibirny A.A."/>
            <person name="Slot J.C."/>
            <person name="Stielow J.B."/>
            <person name="Sun H."/>
            <person name="Kurtzman C.P."/>
            <person name="Blackwell M."/>
            <person name="Grigoriev I.V."/>
            <person name="Jeffries T.W."/>
        </authorList>
    </citation>
    <scope>NUCLEOTIDE SEQUENCE [LARGE SCALE GENOMIC DNA]</scope>
    <source>
        <strain evidence="10">NRRL Y-1933</strain>
    </source>
</reference>
<feature type="transmembrane region" description="Helical" evidence="6">
    <location>
        <begin position="231"/>
        <end position="253"/>
    </location>
</feature>
<name>A0A1E4RT72_9ASCO</name>